<reference evidence="2 3" key="1">
    <citation type="journal article" date="2010" name="Science">
        <title>Plasticity of animal genome architecture unmasked by rapid evolution of a pelagic tunicate.</title>
        <authorList>
            <person name="Denoeud F."/>
            <person name="Henriet S."/>
            <person name="Mungpakdee S."/>
            <person name="Aury J.M."/>
            <person name="Da Silva C."/>
            <person name="Brinkmann H."/>
            <person name="Mikhaleva J."/>
            <person name="Olsen L.C."/>
            <person name="Jubin C."/>
            <person name="Canestro C."/>
            <person name="Bouquet J.M."/>
            <person name="Danks G."/>
            <person name="Poulain J."/>
            <person name="Campsteijn C."/>
            <person name="Adamski M."/>
            <person name="Cross I."/>
            <person name="Yadetie F."/>
            <person name="Muffato M."/>
            <person name="Louis A."/>
            <person name="Butcher S."/>
            <person name="Tsagkogeorga G."/>
            <person name="Konrad A."/>
            <person name="Singh S."/>
            <person name="Jensen M.F."/>
            <person name="Cong E.H."/>
            <person name="Eikeseth-Otteraa H."/>
            <person name="Noel B."/>
            <person name="Anthouard V."/>
            <person name="Porcel B.M."/>
            <person name="Kachouri-Lafond R."/>
            <person name="Nishino A."/>
            <person name="Ugolini M."/>
            <person name="Chourrout P."/>
            <person name="Nishida H."/>
            <person name="Aasland R."/>
            <person name="Huzurbazar S."/>
            <person name="Westhof E."/>
            <person name="Delsuc F."/>
            <person name="Lehrach H."/>
            <person name="Reinhardt R."/>
            <person name="Weissenbach J."/>
            <person name="Roy S.W."/>
            <person name="Artiguenave F."/>
            <person name="Postlethwait J.H."/>
            <person name="Manak J.R."/>
            <person name="Thompson E.M."/>
            <person name="Jaillon O."/>
            <person name="Du Pasquier L."/>
            <person name="Boudinot P."/>
            <person name="Liberles D.A."/>
            <person name="Volff J.N."/>
            <person name="Philippe H."/>
            <person name="Lenhard B."/>
            <person name="Roest Crollius H."/>
            <person name="Wincker P."/>
            <person name="Chourrout D."/>
        </authorList>
    </citation>
    <scope>NUCLEOTIDE SEQUENCE [LARGE SCALE GENOMIC DNA]</scope>
</reference>
<dbReference type="EMBL" id="FN653080">
    <property type="protein sequence ID" value="CBY11279.1"/>
    <property type="molecule type" value="Genomic_DNA"/>
</dbReference>
<sequence length="129" mass="14649">MNEEENKRAYTRNNNQARTTPTPNPSISTTPTPNPSISTTPITIMRAETEFQPIFLRNHNLTDTINNLPLLIEGEGRAYYLNPIGKDVFEVLFSLQILVGNAPIARIESDSYGVSVFYKDGHFIQYLRF</sequence>
<feature type="region of interest" description="Disordered" evidence="1">
    <location>
        <begin position="1"/>
        <end position="39"/>
    </location>
</feature>
<feature type="compositionally biased region" description="Low complexity" evidence="1">
    <location>
        <begin position="19"/>
        <end position="39"/>
    </location>
</feature>
<gene>
    <name evidence="2" type="ORF">GSOID_T00015533001</name>
</gene>
<proteinExistence type="predicted"/>
<dbReference type="Proteomes" id="UP000001307">
    <property type="component" value="Unassembled WGS sequence"/>
</dbReference>
<name>E4XMY3_OIKDI</name>
<dbReference type="AlphaFoldDB" id="E4XMY3"/>
<dbReference type="InParanoid" id="E4XMY3"/>
<accession>E4XMY3</accession>
<evidence type="ECO:0000313" key="3">
    <source>
        <dbReference type="Proteomes" id="UP000001307"/>
    </source>
</evidence>
<organism evidence="2 3">
    <name type="scientific">Oikopleura dioica</name>
    <name type="common">Tunicate</name>
    <dbReference type="NCBI Taxonomy" id="34765"/>
    <lineage>
        <taxon>Eukaryota</taxon>
        <taxon>Metazoa</taxon>
        <taxon>Chordata</taxon>
        <taxon>Tunicata</taxon>
        <taxon>Appendicularia</taxon>
        <taxon>Copelata</taxon>
        <taxon>Oikopleuridae</taxon>
        <taxon>Oikopleura</taxon>
    </lineage>
</organism>
<evidence type="ECO:0000313" key="2">
    <source>
        <dbReference type="EMBL" id="CBY11279.1"/>
    </source>
</evidence>
<protein>
    <submittedName>
        <fullName evidence="2">Uncharacterized protein</fullName>
    </submittedName>
</protein>
<keyword evidence="3" id="KW-1185">Reference proteome</keyword>
<evidence type="ECO:0000256" key="1">
    <source>
        <dbReference type="SAM" id="MobiDB-lite"/>
    </source>
</evidence>